<reference evidence="18 19" key="1">
    <citation type="submission" date="2016-11" db="EMBL/GenBank/DDBJ databases">
        <authorList>
            <person name="Jaros S."/>
            <person name="Januszkiewicz K."/>
            <person name="Wedrychowicz H."/>
        </authorList>
    </citation>
    <scope>NUCLEOTIDE SEQUENCE [LARGE SCALE GENOMIC DNA]</scope>
    <source>
        <strain evidence="18 19">GAS95</strain>
    </source>
</reference>
<evidence type="ECO:0000259" key="16">
    <source>
        <dbReference type="Pfam" id="PF02563"/>
    </source>
</evidence>
<dbReference type="AlphaFoldDB" id="A0A1N6KHP3"/>
<comment type="subcellular location">
    <subcellularLocation>
        <location evidence="1">Cell outer membrane</location>
        <topology evidence="1">Multi-pass membrane protein</topology>
    </subcellularLocation>
</comment>
<protein>
    <submittedName>
        <fullName evidence="18">Polysaccharide export outer membrane protein</fullName>
    </submittedName>
</protein>
<keyword evidence="13" id="KW-0998">Cell outer membrane</keyword>
<evidence type="ECO:0000256" key="15">
    <source>
        <dbReference type="SAM" id="Phobius"/>
    </source>
</evidence>
<dbReference type="GO" id="GO:0046930">
    <property type="term" value="C:pore complex"/>
    <property type="evidence" value="ECO:0007669"/>
    <property type="project" value="UniProtKB-KW"/>
</dbReference>
<keyword evidence="7" id="KW-0732">Signal</keyword>
<evidence type="ECO:0000313" key="18">
    <source>
        <dbReference type="EMBL" id="SIO56085.1"/>
    </source>
</evidence>
<comment type="similarity">
    <text evidence="2">Belongs to the BexD/CtrA/VexA family.</text>
</comment>
<evidence type="ECO:0000256" key="1">
    <source>
        <dbReference type="ARBA" id="ARBA00004571"/>
    </source>
</evidence>
<accession>A0A1N6KHP3</accession>
<evidence type="ECO:0000256" key="4">
    <source>
        <dbReference type="ARBA" id="ARBA00022452"/>
    </source>
</evidence>
<evidence type="ECO:0000256" key="14">
    <source>
        <dbReference type="ARBA" id="ARBA00023288"/>
    </source>
</evidence>
<feature type="domain" description="SLBB" evidence="17">
    <location>
        <begin position="278"/>
        <end position="360"/>
    </location>
</feature>
<dbReference type="InterPro" id="IPR054765">
    <property type="entry name" value="SLBB_dom"/>
</dbReference>
<keyword evidence="6 15" id="KW-0812">Transmembrane</keyword>
<dbReference type="Proteomes" id="UP000185151">
    <property type="component" value="Unassembled WGS sequence"/>
</dbReference>
<evidence type="ECO:0000256" key="3">
    <source>
        <dbReference type="ARBA" id="ARBA00022448"/>
    </source>
</evidence>
<dbReference type="Pfam" id="PF22461">
    <property type="entry name" value="SLBB_2"/>
    <property type="match status" value="2"/>
</dbReference>
<dbReference type="InterPro" id="IPR003715">
    <property type="entry name" value="Poly_export_N"/>
</dbReference>
<dbReference type="GO" id="GO:0006811">
    <property type="term" value="P:monoatomic ion transport"/>
    <property type="evidence" value="ECO:0007669"/>
    <property type="project" value="UniProtKB-KW"/>
</dbReference>
<dbReference type="PANTHER" id="PTHR33619">
    <property type="entry name" value="POLYSACCHARIDE EXPORT PROTEIN GFCE-RELATED"/>
    <property type="match status" value="1"/>
</dbReference>
<keyword evidence="5" id="KW-0762">Sugar transport</keyword>
<evidence type="ECO:0000313" key="19">
    <source>
        <dbReference type="Proteomes" id="UP000185151"/>
    </source>
</evidence>
<evidence type="ECO:0000256" key="2">
    <source>
        <dbReference type="ARBA" id="ARBA00009450"/>
    </source>
</evidence>
<dbReference type="GO" id="GO:0015159">
    <property type="term" value="F:polysaccharide transmembrane transporter activity"/>
    <property type="evidence" value="ECO:0007669"/>
    <property type="project" value="InterPro"/>
</dbReference>
<evidence type="ECO:0000256" key="12">
    <source>
        <dbReference type="ARBA" id="ARBA00023139"/>
    </source>
</evidence>
<evidence type="ECO:0000256" key="13">
    <source>
        <dbReference type="ARBA" id="ARBA00023237"/>
    </source>
</evidence>
<keyword evidence="8" id="KW-0625">Polysaccharide transport</keyword>
<evidence type="ECO:0000256" key="7">
    <source>
        <dbReference type="ARBA" id="ARBA00022729"/>
    </source>
</evidence>
<evidence type="ECO:0000259" key="17">
    <source>
        <dbReference type="Pfam" id="PF22461"/>
    </source>
</evidence>
<keyword evidence="9" id="KW-0406">Ion transport</keyword>
<dbReference type="EMBL" id="FSRU01000002">
    <property type="protein sequence ID" value="SIO56085.1"/>
    <property type="molecule type" value="Genomic_DNA"/>
</dbReference>
<dbReference type="GO" id="GO:0009279">
    <property type="term" value="C:cell outer membrane"/>
    <property type="evidence" value="ECO:0007669"/>
    <property type="project" value="UniProtKB-SubCell"/>
</dbReference>
<dbReference type="Gene3D" id="3.10.560.10">
    <property type="entry name" value="Outer membrane lipoprotein wza domain like"/>
    <property type="match status" value="2"/>
</dbReference>
<organism evidence="18 19">
    <name type="scientific">Paraburkholderia phenazinium</name>
    <dbReference type="NCBI Taxonomy" id="60549"/>
    <lineage>
        <taxon>Bacteria</taxon>
        <taxon>Pseudomonadati</taxon>
        <taxon>Pseudomonadota</taxon>
        <taxon>Betaproteobacteria</taxon>
        <taxon>Burkholderiales</taxon>
        <taxon>Burkholderiaceae</taxon>
        <taxon>Paraburkholderia</taxon>
    </lineage>
</organism>
<dbReference type="Pfam" id="PF02563">
    <property type="entry name" value="Poly_export"/>
    <property type="match status" value="1"/>
</dbReference>
<feature type="domain" description="SLBB" evidence="17">
    <location>
        <begin position="193"/>
        <end position="269"/>
    </location>
</feature>
<keyword evidence="12" id="KW-0564">Palmitate</keyword>
<keyword evidence="10" id="KW-0626">Porin</keyword>
<evidence type="ECO:0000256" key="5">
    <source>
        <dbReference type="ARBA" id="ARBA00022597"/>
    </source>
</evidence>
<sequence length="390" mass="41648">MCQIKAATYRVGVVHSTAHRMRVLGMMVTVTMLSACSIAPGMRMIQPPTLPVSNTDDGKATGEEQIPITDITLASVQQQRTMQAQPGASGAAPLYGQPGPYKIGPGDVLQITVWDHPELAAAVGQPNAPNRPSDAAAGFIVDHEGNLQFPYVGSLHVAGDSAEQVQRKVVADLSKVMVKPQVTVRVASFRAEQIYIDGEVRSPGAQSINDIPMTLTEAINRAGGFSPNADQSHVVIVRDDKTYEINVAQMLKNGENPSRVILQNGDLLRIEGRDEYAVYVMGEVGKPATVTPMKDGKLTLGEAISQAGSVNPGTSDPKELYVIRGEPNGKPQIYHLDARSPVAMLLANQFDLKPKDVVYVDASGLVRFSRVLDLLLPLVNAGVTGAVVAK</sequence>
<gene>
    <name evidence="18" type="ORF">SAMN05444165_3647</name>
</gene>
<keyword evidence="14" id="KW-0449">Lipoprotein</keyword>
<dbReference type="PANTHER" id="PTHR33619:SF3">
    <property type="entry name" value="POLYSACCHARIDE EXPORT PROTEIN GFCE-RELATED"/>
    <property type="match status" value="1"/>
</dbReference>
<keyword evidence="11 15" id="KW-0472">Membrane</keyword>
<keyword evidence="19" id="KW-1185">Reference proteome</keyword>
<name>A0A1N6KHP3_9BURK</name>
<dbReference type="InterPro" id="IPR049712">
    <property type="entry name" value="Poly_export"/>
</dbReference>
<keyword evidence="4" id="KW-1134">Transmembrane beta strand</keyword>
<keyword evidence="15" id="KW-1133">Transmembrane helix</keyword>
<evidence type="ECO:0000256" key="11">
    <source>
        <dbReference type="ARBA" id="ARBA00023136"/>
    </source>
</evidence>
<dbReference type="Gene3D" id="3.30.1950.10">
    <property type="entry name" value="wza like domain"/>
    <property type="match status" value="1"/>
</dbReference>
<evidence type="ECO:0000256" key="9">
    <source>
        <dbReference type="ARBA" id="ARBA00023065"/>
    </source>
</evidence>
<feature type="domain" description="Polysaccharide export protein N-terminal" evidence="16">
    <location>
        <begin position="98"/>
        <end position="186"/>
    </location>
</feature>
<dbReference type="GO" id="GO:0015288">
    <property type="term" value="F:porin activity"/>
    <property type="evidence" value="ECO:0007669"/>
    <property type="project" value="UniProtKB-KW"/>
</dbReference>
<proteinExistence type="inferred from homology"/>
<evidence type="ECO:0000256" key="10">
    <source>
        <dbReference type="ARBA" id="ARBA00023114"/>
    </source>
</evidence>
<evidence type="ECO:0000256" key="6">
    <source>
        <dbReference type="ARBA" id="ARBA00022692"/>
    </source>
</evidence>
<feature type="transmembrane region" description="Helical" evidence="15">
    <location>
        <begin position="21"/>
        <end position="42"/>
    </location>
</feature>
<evidence type="ECO:0000256" key="8">
    <source>
        <dbReference type="ARBA" id="ARBA00023047"/>
    </source>
</evidence>
<keyword evidence="3" id="KW-0813">Transport</keyword>